<dbReference type="PANTHER" id="PTHR37745:SF1">
    <property type="entry name" value="EXPRESSED PROTEIN"/>
    <property type="match status" value="1"/>
</dbReference>
<sequence length="226" mass="25266">MKFYTFNGAALALMERSLREGTDPDESEICRVDPTFPNKSKLSRTGRVQKWREIKSKLVLGEDFVAHCDAPNLGLPAREDIERIFQDSHLTTHPESLIHRSWRETWKSISSVYQTNVKKFGITRECFKQHLDTCSCNVGVVLEEPQTSQTTTVGNDDIANVCESEDDEFVGFQDESDSDSEDSEDEIYDLFQEMNISAGDPNAGSTQDPAQSVAMTTRTASSPGTP</sequence>
<evidence type="ECO:0000313" key="2">
    <source>
        <dbReference type="EMBL" id="EEN63291.1"/>
    </source>
</evidence>
<feature type="compositionally biased region" description="Acidic residues" evidence="1">
    <location>
        <begin position="171"/>
        <end position="188"/>
    </location>
</feature>
<dbReference type="AlphaFoldDB" id="C3Y9N5"/>
<name>C3Y9N5_BRAFL</name>
<organism>
    <name type="scientific">Branchiostoma floridae</name>
    <name type="common">Florida lancelet</name>
    <name type="synonym">Amphioxus</name>
    <dbReference type="NCBI Taxonomy" id="7739"/>
    <lineage>
        <taxon>Eukaryota</taxon>
        <taxon>Metazoa</taxon>
        <taxon>Chordata</taxon>
        <taxon>Cephalochordata</taxon>
        <taxon>Leptocardii</taxon>
        <taxon>Amphioxiformes</taxon>
        <taxon>Branchiostomatidae</taxon>
        <taxon>Branchiostoma</taxon>
    </lineage>
</organism>
<evidence type="ECO:0000256" key="1">
    <source>
        <dbReference type="SAM" id="MobiDB-lite"/>
    </source>
</evidence>
<feature type="region of interest" description="Disordered" evidence="1">
    <location>
        <begin position="171"/>
        <end position="226"/>
    </location>
</feature>
<dbReference type="InParanoid" id="C3Y9N5"/>
<dbReference type="EMBL" id="GG666492">
    <property type="protein sequence ID" value="EEN63291.1"/>
    <property type="molecule type" value="Genomic_DNA"/>
</dbReference>
<proteinExistence type="predicted"/>
<accession>C3Y9N5</accession>
<reference evidence="2" key="1">
    <citation type="journal article" date="2008" name="Nature">
        <title>The amphioxus genome and the evolution of the chordate karyotype.</title>
        <authorList>
            <consortium name="US DOE Joint Genome Institute (JGI-PGF)"/>
            <person name="Putnam N.H."/>
            <person name="Butts T."/>
            <person name="Ferrier D.E.K."/>
            <person name="Furlong R.F."/>
            <person name="Hellsten U."/>
            <person name="Kawashima T."/>
            <person name="Robinson-Rechavi M."/>
            <person name="Shoguchi E."/>
            <person name="Terry A."/>
            <person name="Yu J.-K."/>
            <person name="Benito-Gutierrez E.L."/>
            <person name="Dubchak I."/>
            <person name="Garcia-Fernandez J."/>
            <person name="Gibson-Brown J.J."/>
            <person name="Grigoriev I.V."/>
            <person name="Horton A.C."/>
            <person name="de Jong P.J."/>
            <person name="Jurka J."/>
            <person name="Kapitonov V.V."/>
            <person name="Kohara Y."/>
            <person name="Kuroki Y."/>
            <person name="Lindquist E."/>
            <person name="Lucas S."/>
            <person name="Osoegawa K."/>
            <person name="Pennacchio L.A."/>
            <person name="Salamov A.A."/>
            <person name="Satou Y."/>
            <person name="Sauka-Spengler T."/>
            <person name="Schmutz J."/>
            <person name="Shin-I T."/>
            <person name="Toyoda A."/>
            <person name="Bronner-Fraser M."/>
            <person name="Fujiyama A."/>
            <person name="Holland L.Z."/>
            <person name="Holland P.W.H."/>
            <person name="Satoh N."/>
            <person name="Rokhsar D.S."/>
        </authorList>
    </citation>
    <scope>NUCLEOTIDE SEQUENCE [LARGE SCALE GENOMIC DNA]</scope>
    <source>
        <strain evidence="2">S238N-H82</strain>
        <tissue evidence="2">Testes</tissue>
    </source>
</reference>
<protein>
    <submittedName>
        <fullName evidence="2">Uncharacterized protein</fullName>
    </submittedName>
</protein>
<dbReference type="PANTHER" id="PTHR37745">
    <property type="entry name" value="EXPRESSED PROTEIN"/>
    <property type="match status" value="1"/>
</dbReference>
<feature type="compositionally biased region" description="Polar residues" evidence="1">
    <location>
        <begin position="203"/>
        <end position="226"/>
    </location>
</feature>
<gene>
    <name evidence="2" type="ORF">BRAFLDRAFT_88229</name>
</gene>